<sequence>MRSALANGAGASRPTRAVLDACWCSSHRLACRSRREKTPICKLNWTRAAAGYLLPIEDMALDAASRNSK</sequence>
<protein>
    <submittedName>
        <fullName evidence="1">Msr6022 protein</fullName>
    </submittedName>
</protein>
<evidence type="ECO:0000313" key="1">
    <source>
        <dbReference type="EMBL" id="BAB52375.1"/>
    </source>
</evidence>
<organism evidence="1 2">
    <name type="scientific">Mesorhizobium japonicum (strain LMG 29417 / CECT 9101 / MAFF 303099)</name>
    <name type="common">Mesorhizobium loti (strain MAFF 303099)</name>
    <dbReference type="NCBI Taxonomy" id="266835"/>
    <lineage>
        <taxon>Bacteria</taxon>
        <taxon>Pseudomonadati</taxon>
        <taxon>Pseudomonadota</taxon>
        <taxon>Alphaproteobacteria</taxon>
        <taxon>Hyphomicrobiales</taxon>
        <taxon>Phyllobacteriaceae</taxon>
        <taxon>Mesorhizobium</taxon>
    </lineage>
</organism>
<dbReference type="HOGENOM" id="CLU_2773073_0_0_5"/>
<dbReference type="Proteomes" id="UP000000552">
    <property type="component" value="Chromosome"/>
</dbReference>
<evidence type="ECO:0000313" key="2">
    <source>
        <dbReference type="Proteomes" id="UP000000552"/>
    </source>
</evidence>
<reference evidence="1 2" key="1">
    <citation type="journal article" date="2000" name="DNA Res.">
        <title>Complete genome structure of the nitrogen-fixing symbiotic bacterium Mesorhizobium loti.</title>
        <authorList>
            <person name="Kaneko T."/>
            <person name="Nakamura Y."/>
            <person name="Sato S."/>
            <person name="Asamizu E."/>
            <person name="Kato T."/>
            <person name="Sasamoto S."/>
            <person name="Watanabe A."/>
            <person name="Idesawa K."/>
            <person name="Ishikawa A."/>
            <person name="Kawashima K."/>
            <person name="Kimura T."/>
            <person name="Kishida Y."/>
            <person name="Kiyokawa C."/>
            <person name="Kohara M."/>
            <person name="Matsumoto M."/>
            <person name="Matsuno A."/>
            <person name="Mochizuki Y."/>
            <person name="Nakayama S."/>
            <person name="Nakazaki N."/>
            <person name="Shimpo S."/>
            <person name="Sugimoto M."/>
            <person name="Takeuchi C."/>
            <person name="Yamada M."/>
            <person name="Tabata S."/>
        </authorList>
    </citation>
    <scope>NUCLEOTIDE SEQUENCE [LARGE SCALE GENOMIC DNA]</scope>
    <source>
        <strain evidence="2">LMG 29417 / CECT 9101 / MAFF 303099</strain>
    </source>
</reference>
<dbReference type="AlphaFoldDB" id="Q98AF5"/>
<dbReference type="EMBL" id="BA000012">
    <property type="protein sequence ID" value="BAB52375.1"/>
    <property type="molecule type" value="Genomic_DNA"/>
</dbReference>
<gene>
    <name evidence="1" type="ordered locus">msr6022</name>
</gene>
<proteinExistence type="predicted"/>
<accession>Q98AF5</accession>
<dbReference type="KEGG" id="mlo:msr6022"/>
<name>Q98AF5_RHILO</name>